<protein>
    <recommendedName>
        <fullName evidence="9">Major facilitator superfamily (MFS) profile domain-containing protein</fullName>
    </recommendedName>
</protein>
<keyword evidence="11" id="KW-1185">Reference proteome</keyword>
<dbReference type="EMBL" id="MUNK01000003">
    <property type="protein sequence ID" value="OTA39479.1"/>
    <property type="molecule type" value="Genomic_DNA"/>
</dbReference>
<keyword evidence="4 8" id="KW-0812">Transmembrane</keyword>
<feature type="transmembrane region" description="Helical" evidence="8">
    <location>
        <begin position="396"/>
        <end position="417"/>
    </location>
</feature>
<dbReference type="InterPro" id="IPR005828">
    <property type="entry name" value="MFS_sugar_transport-like"/>
</dbReference>
<dbReference type="Pfam" id="PF00083">
    <property type="entry name" value="Sugar_tr"/>
    <property type="match status" value="1"/>
</dbReference>
<keyword evidence="5 8" id="KW-1133">Transmembrane helix</keyword>
<dbReference type="InterPro" id="IPR020846">
    <property type="entry name" value="MFS_dom"/>
</dbReference>
<feature type="transmembrane region" description="Helical" evidence="8">
    <location>
        <begin position="671"/>
        <end position="694"/>
    </location>
</feature>
<feature type="transmembrane region" description="Helical" evidence="8">
    <location>
        <begin position="424"/>
        <end position="442"/>
    </location>
</feature>
<evidence type="ECO:0000256" key="8">
    <source>
        <dbReference type="SAM" id="Phobius"/>
    </source>
</evidence>
<dbReference type="PANTHER" id="PTHR48022">
    <property type="entry name" value="PLASTIDIC GLUCOSE TRANSPORTER 4"/>
    <property type="match status" value="1"/>
</dbReference>
<feature type="transmembrane region" description="Helical" evidence="8">
    <location>
        <begin position="606"/>
        <end position="627"/>
    </location>
</feature>
<dbReference type="SUPFAM" id="SSF51556">
    <property type="entry name" value="Metallo-dependent hydrolases"/>
    <property type="match status" value="1"/>
</dbReference>
<evidence type="ECO:0000256" key="2">
    <source>
        <dbReference type="ARBA" id="ARBA00010992"/>
    </source>
</evidence>
<dbReference type="Gene3D" id="1.20.1250.20">
    <property type="entry name" value="MFS general substrate transporter like domains"/>
    <property type="match status" value="1"/>
</dbReference>
<dbReference type="GO" id="GO:0016020">
    <property type="term" value="C:membrane"/>
    <property type="evidence" value="ECO:0007669"/>
    <property type="project" value="UniProtKB-SubCell"/>
</dbReference>
<keyword evidence="3" id="KW-0813">Transport</keyword>
<dbReference type="InterPro" id="IPR005829">
    <property type="entry name" value="Sugar_transporter_CS"/>
</dbReference>
<proteinExistence type="inferred from homology"/>
<evidence type="ECO:0000259" key="9">
    <source>
        <dbReference type="PROSITE" id="PS50850"/>
    </source>
</evidence>
<feature type="transmembrane region" description="Helical" evidence="8">
    <location>
        <begin position="744"/>
        <end position="766"/>
    </location>
</feature>
<comment type="caution">
    <text evidence="10">The sequence shown here is derived from an EMBL/GenBank/DDBJ whole genome shotgun (WGS) entry which is preliminary data.</text>
</comment>
<feature type="transmembrane region" description="Helical" evidence="8">
    <location>
        <begin position="483"/>
        <end position="505"/>
    </location>
</feature>
<dbReference type="NCBIfam" id="TIGR00879">
    <property type="entry name" value="SP"/>
    <property type="match status" value="1"/>
</dbReference>
<feature type="compositionally biased region" description="Basic and acidic residues" evidence="7">
    <location>
        <begin position="850"/>
        <end position="861"/>
    </location>
</feature>
<dbReference type="PRINTS" id="PR00171">
    <property type="entry name" value="SUGRTRNSPORT"/>
</dbReference>
<dbReference type="PROSITE" id="PS50850">
    <property type="entry name" value="MFS"/>
    <property type="match status" value="1"/>
</dbReference>
<feature type="transmembrane region" description="Helical" evidence="8">
    <location>
        <begin position="706"/>
        <end position="732"/>
    </location>
</feature>
<organism evidence="10 11">
    <name type="scientific">Hortaea werneckii EXF-2000</name>
    <dbReference type="NCBI Taxonomy" id="1157616"/>
    <lineage>
        <taxon>Eukaryota</taxon>
        <taxon>Fungi</taxon>
        <taxon>Dikarya</taxon>
        <taxon>Ascomycota</taxon>
        <taxon>Pezizomycotina</taxon>
        <taxon>Dothideomycetes</taxon>
        <taxon>Dothideomycetidae</taxon>
        <taxon>Mycosphaerellales</taxon>
        <taxon>Teratosphaeriaceae</taxon>
        <taxon>Hortaea</taxon>
    </lineage>
</organism>
<dbReference type="OrthoDB" id="6612291at2759"/>
<dbReference type="VEuPathDB" id="FungiDB:BTJ68_00623"/>
<dbReference type="InterPro" id="IPR036259">
    <property type="entry name" value="MFS_trans_sf"/>
</dbReference>
<name>A0A1Z5TU18_HORWE</name>
<evidence type="ECO:0000313" key="10">
    <source>
        <dbReference type="EMBL" id="OTA39479.1"/>
    </source>
</evidence>
<sequence length="861" mass="94277">MVMRTTKDSTFTIHTDLLFDAQQKEWLTSASLVVDPSTGLISKVYQRKENPPKTINEPDIDLRGKCVLPGLVDAHTHIFLHSYHETSSLSQMRDESLIERTLRADNHCRAALKAGYTTYRDLGTEGAFDADIHVRDAINRGIIPGPRIFCATEALASSGGYETRIENRIGHVEVPWISDPCDGPVGVRAGVRRRLGAGADVIKFYADYRKRALRWPEANWPGCAPIQFPPPGDVITGTRNPNLLLFGQDEMDAIVAEAKMARAPVAAHASSAEAVTMAARAGVTTIEHGFEPLEGSEAMQAMLDNGTIFVPTLSVVEQYIDVRPVLQQVKEAHERGIKLACGGDTGAFPHGQNICVGIFASLGSFLYGYDLGVIGGSVAAAAFERNFNDPSDEIDGAIVAVFTGGGFFGAALAGLVSDMIGRRLTILLGAAIFLVGGALQTAGRDISYLLAGRAIAGLGVGDLVMIVPLYQAEIAHPAIRGRITALQQLLIGFGSMIASFTTYGTNQNMDATNNAQWRIPLGIQLAPAFLLACLILFFPESPRWQIAHGRTQKGLATLARLHASGNQDDEWVLAEYTQIEATIEQERAESASWMDLFKEKASFRRLFLVLALQASVQMTGVSAIQYFTPQIYASLNIGTTESLQYQAVSNVLAIVAQFCTAVFIDRIGRRWPLILGNVFNGIFWIVLTAVVAVFPSQPQSAQEGLGWVFIVMNWLFQLSFSFTCGSLSWIIPAEVFDMKTRSKGVTLGVMMSFAFNTLIGQVTAPAFSDVSWRYFITFVVCNFTNALFFWALMPETKKRPLEEMNALFSETQWFIPTAKTRNLGFHIEEFAGDIHAQRAKSVEQEQDEKIDDRDQTAARAS</sequence>
<feature type="transmembrane region" description="Helical" evidence="8">
    <location>
        <begin position="517"/>
        <end position="538"/>
    </location>
</feature>
<dbReference type="SUPFAM" id="SSF103473">
    <property type="entry name" value="MFS general substrate transporter"/>
    <property type="match status" value="1"/>
</dbReference>
<dbReference type="GO" id="GO:0016787">
    <property type="term" value="F:hydrolase activity"/>
    <property type="evidence" value="ECO:0007669"/>
    <property type="project" value="InterPro"/>
</dbReference>
<feature type="transmembrane region" description="Helical" evidence="8">
    <location>
        <begin position="772"/>
        <end position="792"/>
    </location>
</feature>
<dbReference type="PROSITE" id="PS00217">
    <property type="entry name" value="SUGAR_TRANSPORT_2"/>
    <property type="match status" value="1"/>
</dbReference>
<dbReference type="InterPro" id="IPR050360">
    <property type="entry name" value="MFS_Sugar_Transporters"/>
</dbReference>
<gene>
    <name evidence="10" type="ORF">BTJ68_00623</name>
</gene>
<evidence type="ECO:0000256" key="3">
    <source>
        <dbReference type="ARBA" id="ARBA00022448"/>
    </source>
</evidence>
<reference evidence="10 11" key="1">
    <citation type="submission" date="2017-01" db="EMBL/GenBank/DDBJ databases">
        <title>The recent genome duplication of the halophilic yeast Hortaea werneckii: insights from long-read sequencing.</title>
        <authorList>
            <person name="Sinha S."/>
            <person name="Flibotte S."/>
            <person name="Neira M."/>
            <person name="Lenassi M."/>
            <person name="Gostincar C."/>
            <person name="Stajich J.E."/>
            <person name="Nislow C.E."/>
        </authorList>
    </citation>
    <scope>NUCLEOTIDE SEQUENCE [LARGE SCALE GENOMIC DNA]</scope>
    <source>
        <strain evidence="10 11">EXF-2000</strain>
    </source>
</reference>
<dbReference type="PROSITE" id="PS00216">
    <property type="entry name" value="SUGAR_TRANSPORT_1"/>
    <property type="match status" value="2"/>
</dbReference>
<evidence type="ECO:0000256" key="6">
    <source>
        <dbReference type="ARBA" id="ARBA00023136"/>
    </source>
</evidence>
<evidence type="ECO:0000313" key="11">
    <source>
        <dbReference type="Proteomes" id="UP000194280"/>
    </source>
</evidence>
<dbReference type="InterPro" id="IPR032466">
    <property type="entry name" value="Metal_Hydrolase"/>
</dbReference>
<evidence type="ECO:0000256" key="7">
    <source>
        <dbReference type="SAM" id="MobiDB-lite"/>
    </source>
</evidence>
<dbReference type="InParanoid" id="A0A1Z5TU18"/>
<dbReference type="PANTHER" id="PTHR48022:SF37">
    <property type="entry name" value="MAJOR FACILITATOR SUPERFAMILY (MFS) PROFILE DOMAIN-CONTAINING PROTEIN-RELATED"/>
    <property type="match status" value="1"/>
</dbReference>
<dbReference type="AlphaFoldDB" id="A0A1Z5TU18"/>
<evidence type="ECO:0000256" key="1">
    <source>
        <dbReference type="ARBA" id="ARBA00004141"/>
    </source>
</evidence>
<accession>A0A1Z5TU18</accession>
<evidence type="ECO:0000256" key="4">
    <source>
        <dbReference type="ARBA" id="ARBA00022692"/>
    </source>
</evidence>
<comment type="similarity">
    <text evidence="2">Belongs to the major facilitator superfamily. Sugar transporter (TC 2.A.1.1) family.</text>
</comment>
<feature type="transmembrane region" description="Helical" evidence="8">
    <location>
        <begin position="647"/>
        <end position="664"/>
    </location>
</feature>
<dbReference type="STRING" id="1157616.A0A1Z5TU18"/>
<dbReference type="Gene3D" id="3.20.20.140">
    <property type="entry name" value="Metal-dependent hydrolases"/>
    <property type="match status" value="1"/>
</dbReference>
<dbReference type="Proteomes" id="UP000194280">
    <property type="component" value="Unassembled WGS sequence"/>
</dbReference>
<dbReference type="CDD" id="cd01299">
    <property type="entry name" value="Met_dep_hydrolase_A"/>
    <property type="match status" value="1"/>
</dbReference>
<comment type="subcellular location">
    <subcellularLocation>
        <location evidence="1">Membrane</location>
        <topology evidence="1">Multi-pass membrane protein</topology>
    </subcellularLocation>
</comment>
<dbReference type="FunFam" id="1.20.1250.20:FF:000090">
    <property type="entry name" value="MFS sugar transporter, putative"/>
    <property type="match status" value="1"/>
</dbReference>
<evidence type="ECO:0000256" key="5">
    <source>
        <dbReference type="ARBA" id="ARBA00022989"/>
    </source>
</evidence>
<dbReference type="InterPro" id="IPR057744">
    <property type="entry name" value="OTAase-like"/>
</dbReference>
<dbReference type="GO" id="GO:0005351">
    <property type="term" value="F:carbohydrate:proton symporter activity"/>
    <property type="evidence" value="ECO:0007669"/>
    <property type="project" value="TreeGrafter"/>
</dbReference>
<feature type="domain" description="Major facilitator superfamily (MFS) profile" evidence="9">
    <location>
        <begin position="356"/>
        <end position="797"/>
    </location>
</feature>
<dbReference type="InterPro" id="IPR003663">
    <property type="entry name" value="Sugar/inositol_transpt"/>
</dbReference>
<keyword evidence="6 8" id="KW-0472">Membrane</keyword>
<feature type="region of interest" description="Disordered" evidence="7">
    <location>
        <begin position="838"/>
        <end position="861"/>
    </location>
</feature>
<feature type="transmembrane region" description="Helical" evidence="8">
    <location>
        <begin position="448"/>
        <end position="471"/>
    </location>
</feature>